<keyword evidence="3" id="KW-1185">Reference proteome</keyword>
<dbReference type="EMBL" id="NXNI01000001">
    <property type="protein sequence ID" value="PCR91583.1"/>
    <property type="molecule type" value="Genomic_DNA"/>
</dbReference>
<reference evidence="2 3" key="1">
    <citation type="submission" date="2017-09" db="EMBL/GenBank/DDBJ databases">
        <title>Genome sequences of Natrinema ejinorence JCM 13890T.</title>
        <authorList>
            <person name="Roh S.W."/>
            <person name="Kim Y.B."/>
            <person name="Kim J.Y."/>
        </authorList>
    </citation>
    <scope>NUCLEOTIDE SEQUENCE [LARGE SCALE GENOMIC DNA]</scope>
    <source>
        <strain evidence="2 3">JCM 13890</strain>
    </source>
</reference>
<name>A0A2A5QXS2_9EURY</name>
<keyword evidence="1" id="KW-1133">Transmembrane helix</keyword>
<sequence>MNGEKIRGKEVKEKLDIPFDSFVEACDEYGIWHLKSNSSLYPMVMSNLSQEQNWRSERFEVIYLLCRGMWAVFLILLLLYLVSICLYVPIWITIRGPEVYSIDILPIIMLLSLALIALIFLIASKDYKKTMIGYVLSDFCVYVQSKEVGSHD</sequence>
<gene>
    <name evidence="2" type="ORF">CP557_14235</name>
</gene>
<dbReference type="AlphaFoldDB" id="A0A2A5QXS2"/>
<feature type="transmembrane region" description="Helical" evidence="1">
    <location>
        <begin position="68"/>
        <end position="92"/>
    </location>
</feature>
<protein>
    <submittedName>
        <fullName evidence="2">Uncharacterized protein</fullName>
    </submittedName>
</protein>
<keyword evidence="1" id="KW-0472">Membrane</keyword>
<organism evidence="2 3">
    <name type="scientific">Natrinema ejinorense</name>
    <dbReference type="NCBI Taxonomy" id="373386"/>
    <lineage>
        <taxon>Archaea</taxon>
        <taxon>Methanobacteriati</taxon>
        <taxon>Methanobacteriota</taxon>
        <taxon>Stenosarchaea group</taxon>
        <taxon>Halobacteria</taxon>
        <taxon>Halobacteriales</taxon>
        <taxon>Natrialbaceae</taxon>
        <taxon>Natrinema</taxon>
    </lineage>
</organism>
<evidence type="ECO:0000313" key="2">
    <source>
        <dbReference type="EMBL" id="PCR91583.1"/>
    </source>
</evidence>
<comment type="caution">
    <text evidence="2">The sequence shown here is derived from an EMBL/GenBank/DDBJ whole genome shotgun (WGS) entry which is preliminary data.</text>
</comment>
<dbReference type="Proteomes" id="UP000219689">
    <property type="component" value="Unassembled WGS sequence"/>
</dbReference>
<keyword evidence="1" id="KW-0812">Transmembrane</keyword>
<feature type="transmembrane region" description="Helical" evidence="1">
    <location>
        <begin position="104"/>
        <end position="123"/>
    </location>
</feature>
<accession>A0A2A5QXS2</accession>
<evidence type="ECO:0000313" key="3">
    <source>
        <dbReference type="Proteomes" id="UP000219689"/>
    </source>
</evidence>
<evidence type="ECO:0000256" key="1">
    <source>
        <dbReference type="SAM" id="Phobius"/>
    </source>
</evidence>
<proteinExistence type="predicted"/>